<protein>
    <submittedName>
        <fullName evidence="2">Uncharacterized protein</fullName>
    </submittedName>
</protein>
<feature type="region of interest" description="Disordered" evidence="1">
    <location>
        <begin position="61"/>
        <end position="122"/>
    </location>
</feature>
<proteinExistence type="predicted"/>
<evidence type="ECO:0000256" key="1">
    <source>
        <dbReference type="SAM" id="MobiDB-lite"/>
    </source>
</evidence>
<dbReference type="Proteomes" id="UP000438429">
    <property type="component" value="Unassembled WGS sequence"/>
</dbReference>
<organism evidence="2 3">
    <name type="scientific">Scophthalmus maximus</name>
    <name type="common">Turbot</name>
    <name type="synonym">Psetta maxima</name>
    <dbReference type="NCBI Taxonomy" id="52904"/>
    <lineage>
        <taxon>Eukaryota</taxon>
        <taxon>Metazoa</taxon>
        <taxon>Chordata</taxon>
        <taxon>Craniata</taxon>
        <taxon>Vertebrata</taxon>
        <taxon>Euteleostomi</taxon>
        <taxon>Actinopterygii</taxon>
        <taxon>Neopterygii</taxon>
        <taxon>Teleostei</taxon>
        <taxon>Neoteleostei</taxon>
        <taxon>Acanthomorphata</taxon>
        <taxon>Carangaria</taxon>
        <taxon>Pleuronectiformes</taxon>
        <taxon>Pleuronectoidei</taxon>
        <taxon>Scophthalmidae</taxon>
        <taxon>Scophthalmus</taxon>
    </lineage>
</organism>
<feature type="compositionally biased region" description="Basic and acidic residues" evidence="1">
    <location>
        <begin position="83"/>
        <end position="108"/>
    </location>
</feature>
<dbReference type="EMBL" id="VEVO01000020">
    <property type="protein sequence ID" value="KAF0025840.1"/>
    <property type="molecule type" value="Genomic_DNA"/>
</dbReference>
<dbReference type="AlphaFoldDB" id="A0A6A4S2E8"/>
<feature type="region of interest" description="Disordered" evidence="1">
    <location>
        <begin position="1"/>
        <end position="32"/>
    </location>
</feature>
<accession>A0A6A4S2E8</accession>
<feature type="compositionally biased region" description="Basic and acidic residues" evidence="1">
    <location>
        <begin position="1"/>
        <end position="23"/>
    </location>
</feature>
<evidence type="ECO:0000313" key="3">
    <source>
        <dbReference type="Proteomes" id="UP000438429"/>
    </source>
</evidence>
<sequence>MGIIDRRVSNSDEVKRRKKEEKPSGGLMAASSVADHRVDRSFTRSIVKIKTESSNVHRRFKRRAGVKCSPFSAGPQLGAVSHSRHEMQTGGDGRERKKREQGAEKRGGDSQGATVREGRKPFHPKFFLISSSERASDRLTELHFTDPLQHHDAALCRQNSK</sequence>
<name>A0A6A4S2E8_SCOMX</name>
<comment type="caution">
    <text evidence="2">The sequence shown here is derived from an EMBL/GenBank/DDBJ whole genome shotgun (WGS) entry which is preliminary data.</text>
</comment>
<reference evidence="2 3" key="1">
    <citation type="submission" date="2019-06" db="EMBL/GenBank/DDBJ databases">
        <title>Draft genomes of female and male turbot (Scophthalmus maximus).</title>
        <authorList>
            <person name="Xu H."/>
            <person name="Xu X.-W."/>
            <person name="Shao C."/>
            <person name="Chen S."/>
        </authorList>
    </citation>
    <scope>NUCLEOTIDE SEQUENCE [LARGE SCALE GENOMIC DNA]</scope>
    <source>
        <strain evidence="2">Ysfricsl-2016a</strain>
        <tissue evidence="2">Blood</tissue>
    </source>
</reference>
<evidence type="ECO:0000313" key="2">
    <source>
        <dbReference type="EMBL" id="KAF0025840.1"/>
    </source>
</evidence>
<gene>
    <name evidence="2" type="ORF">F2P81_022721</name>
</gene>